<dbReference type="AlphaFoldDB" id="A0A356W5E9"/>
<protein>
    <submittedName>
        <fullName evidence="1">Uncharacterized protein</fullName>
    </submittedName>
</protein>
<gene>
    <name evidence="1" type="ORF">DD728_05190</name>
</gene>
<accession>A0A356W5E9</accession>
<dbReference type="Proteomes" id="UP000263957">
    <property type="component" value="Unassembled WGS sequence"/>
</dbReference>
<reference evidence="1 2" key="1">
    <citation type="journal article" date="2018" name="Nat. Biotechnol.">
        <title>A standardized bacterial taxonomy based on genome phylogeny substantially revises the tree of life.</title>
        <authorList>
            <person name="Parks D.H."/>
            <person name="Chuvochina M."/>
            <person name="Waite D.W."/>
            <person name="Rinke C."/>
            <person name="Skarshewski A."/>
            <person name="Chaumeil P.A."/>
            <person name="Hugenholtz P."/>
        </authorList>
    </citation>
    <scope>NUCLEOTIDE SEQUENCE [LARGE SCALE GENOMIC DNA]</scope>
    <source>
        <strain evidence="1">UBA10378</strain>
    </source>
</reference>
<name>A0A356W5E9_9PROT</name>
<dbReference type="EMBL" id="DOGS01000106">
    <property type="protein sequence ID" value="HBQ48268.1"/>
    <property type="molecule type" value="Genomic_DNA"/>
</dbReference>
<proteinExistence type="predicted"/>
<comment type="caution">
    <text evidence="1">The sequence shown here is derived from an EMBL/GenBank/DDBJ whole genome shotgun (WGS) entry which is preliminary data.</text>
</comment>
<feature type="non-terminal residue" evidence="1">
    <location>
        <position position="1"/>
    </location>
</feature>
<evidence type="ECO:0000313" key="1">
    <source>
        <dbReference type="EMBL" id="HBQ48268.1"/>
    </source>
</evidence>
<evidence type="ECO:0000313" key="2">
    <source>
        <dbReference type="Proteomes" id="UP000263957"/>
    </source>
</evidence>
<organism evidence="1 2">
    <name type="scientific">Hyphomonas atlantica</name>
    <dbReference type="NCBI Taxonomy" id="1280948"/>
    <lineage>
        <taxon>Bacteria</taxon>
        <taxon>Pseudomonadati</taxon>
        <taxon>Pseudomonadota</taxon>
        <taxon>Alphaproteobacteria</taxon>
        <taxon>Hyphomonadales</taxon>
        <taxon>Hyphomonadaceae</taxon>
        <taxon>Hyphomonas</taxon>
    </lineage>
</organism>
<sequence>SRKGIAYGNGNQVLNGQPFLFDITVNSALGELLRNAQYYTSQKSLTDEVVKQVTAKRLEEGERE</sequence>